<dbReference type="EMBL" id="WNJO01000016">
    <property type="protein sequence ID" value="MTV83090.1"/>
    <property type="molecule type" value="Genomic_DNA"/>
</dbReference>
<feature type="domain" description="RCK N-terminal" evidence="1">
    <location>
        <begin position="7"/>
        <end position="123"/>
    </location>
</feature>
<name>A0A7X2XX04_9LACO</name>
<protein>
    <submittedName>
        <fullName evidence="3">Potassium transporter Trk</fullName>
    </submittedName>
</protein>
<dbReference type="AlphaFoldDB" id="A0A7X2XX04"/>
<dbReference type="Gene3D" id="3.40.50.720">
    <property type="entry name" value="NAD(P)-binding Rossmann-like Domain"/>
    <property type="match status" value="1"/>
</dbReference>
<dbReference type="PROSITE" id="PS51202">
    <property type="entry name" value="RCK_C"/>
    <property type="match status" value="1"/>
</dbReference>
<dbReference type="PROSITE" id="PS51201">
    <property type="entry name" value="RCK_N"/>
    <property type="match status" value="1"/>
</dbReference>
<evidence type="ECO:0000259" key="2">
    <source>
        <dbReference type="PROSITE" id="PS51202"/>
    </source>
</evidence>
<evidence type="ECO:0000313" key="4">
    <source>
        <dbReference type="Proteomes" id="UP000466388"/>
    </source>
</evidence>
<dbReference type="InterPro" id="IPR036291">
    <property type="entry name" value="NAD(P)-bd_dom_sf"/>
</dbReference>
<reference evidence="3 4" key="1">
    <citation type="submission" date="2019-11" db="EMBL/GenBank/DDBJ databases">
        <title>Lactobacillus sp. nov. CRM56-3, isolated from fermented tea leaves.</title>
        <authorList>
            <person name="Phuengjayaem S."/>
            <person name="Tanasupawat S."/>
        </authorList>
    </citation>
    <scope>NUCLEOTIDE SEQUENCE [LARGE SCALE GENOMIC DNA]</scope>
    <source>
        <strain evidence="3 4">CRM56-3</strain>
    </source>
</reference>
<dbReference type="Pfam" id="PF02254">
    <property type="entry name" value="TrkA_N"/>
    <property type="match status" value="1"/>
</dbReference>
<dbReference type="Gene3D" id="3.30.70.1450">
    <property type="entry name" value="Regulator of K+ conductance, C-terminal domain"/>
    <property type="match status" value="1"/>
</dbReference>
<dbReference type="PANTHER" id="PTHR43833:SF7">
    <property type="entry name" value="KTR SYSTEM POTASSIUM UPTAKE PROTEIN C"/>
    <property type="match status" value="1"/>
</dbReference>
<dbReference type="InterPro" id="IPR050721">
    <property type="entry name" value="Trk_Ktr_HKT_K-transport"/>
</dbReference>
<dbReference type="RefSeq" id="WP_155432350.1">
    <property type="nucleotide sequence ID" value="NZ_WNJO01000016.1"/>
</dbReference>
<dbReference type="InterPro" id="IPR036721">
    <property type="entry name" value="RCK_C_sf"/>
</dbReference>
<evidence type="ECO:0000313" key="3">
    <source>
        <dbReference type="EMBL" id="MTV83090.1"/>
    </source>
</evidence>
<dbReference type="InterPro" id="IPR006037">
    <property type="entry name" value="RCK_C"/>
</dbReference>
<dbReference type="PANTHER" id="PTHR43833">
    <property type="entry name" value="POTASSIUM CHANNEL PROTEIN 2-RELATED-RELATED"/>
    <property type="match status" value="1"/>
</dbReference>
<dbReference type="GO" id="GO:0006813">
    <property type="term" value="P:potassium ion transport"/>
    <property type="evidence" value="ECO:0007669"/>
    <property type="project" value="InterPro"/>
</dbReference>
<dbReference type="SUPFAM" id="SSF116726">
    <property type="entry name" value="TrkA C-terminal domain-like"/>
    <property type="match status" value="1"/>
</dbReference>
<dbReference type="InterPro" id="IPR003148">
    <property type="entry name" value="RCK_N"/>
</dbReference>
<keyword evidence="4" id="KW-1185">Reference proteome</keyword>
<dbReference type="SUPFAM" id="SSF51735">
    <property type="entry name" value="NAD(P)-binding Rossmann-fold domains"/>
    <property type="match status" value="1"/>
</dbReference>
<evidence type="ECO:0000259" key="1">
    <source>
        <dbReference type="PROSITE" id="PS51201"/>
    </source>
</evidence>
<accession>A0A7X2XX04</accession>
<comment type="caution">
    <text evidence="3">The sequence shown here is derived from an EMBL/GenBank/DDBJ whole genome shotgun (WGS) entry which is preliminary data.</text>
</comment>
<feature type="domain" description="RCK C-terminal" evidence="2">
    <location>
        <begin position="140"/>
        <end position="225"/>
    </location>
</feature>
<gene>
    <name evidence="3" type="ORF">GM612_10730</name>
</gene>
<dbReference type="Pfam" id="PF02080">
    <property type="entry name" value="TrkA_C"/>
    <property type="match status" value="1"/>
</dbReference>
<dbReference type="GO" id="GO:0008324">
    <property type="term" value="F:monoatomic cation transmembrane transporter activity"/>
    <property type="evidence" value="ECO:0007669"/>
    <property type="project" value="InterPro"/>
</dbReference>
<dbReference type="Proteomes" id="UP000466388">
    <property type="component" value="Unassembled WGS sequence"/>
</dbReference>
<proteinExistence type="predicted"/>
<organism evidence="3 4">
    <name type="scientific">Secundilactobacillus folii</name>
    <dbReference type="NCBI Taxonomy" id="2678357"/>
    <lineage>
        <taxon>Bacteria</taxon>
        <taxon>Bacillati</taxon>
        <taxon>Bacillota</taxon>
        <taxon>Bacilli</taxon>
        <taxon>Lactobacillales</taxon>
        <taxon>Lactobacillaceae</taxon>
        <taxon>Secundilactobacillus</taxon>
    </lineage>
</organism>
<sequence length="230" mass="25332">MVKPVKRENYAVIGLGQFGSAICQSLVESGQEVLAIDSDEERVNEFTNIVTQAVIADAQDEDTLKELEIGSFDHVFISIGQNIQASILATLLSKELGAKDVICKAENESHARVLEKIGADQIVRPERDMARRIVFHQLQPNIVNYLMLNDQVTMAEIKVDSPAFIGRTLDELEVRNKYHINVVAIKTEGKVNLSPAADDKLKLNDLVSVIGATEDVNQFNEDAQSSTPDA</sequence>